<accession>A0ABU6SBW8</accession>
<feature type="region of interest" description="Disordered" evidence="1">
    <location>
        <begin position="59"/>
        <end position="120"/>
    </location>
</feature>
<name>A0ABU6SBW8_9FABA</name>
<comment type="caution">
    <text evidence="2">The sequence shown here is derived from an EMBL/GenBank/DDBJ whole genome shotgun (WGS) entry which is preliminary data.</text>
</comment>
<evidence type="ECO:0000313" key="3">
    <source>
        <dbReference type="Proteomes" id="UP001341840"/>
    </source>
</evidence>
<evidence type="ECO:0000313" key="2">
    <source>
        <dbReference type="EMBL" id="MED6133706.1"/>
    </source>
</evidence>
<organism evidence="2 3">
    <name type="scientific">Stylosanthes scabra</name>
    <dbReference type="NCBI Taxonomy" id="79078"/>
    <lineage>
        <taxon>Eukaryota</taxon>
        <taxon>Viridiplantae</taxon>
        <taxon>Streptophyta</taxon>
        <taxon>Embryophyta</taxon>
        <taxon>Tracheophyta</taxon>
        <taxon>Spermatophyta</taxon>
        <taxon>Magnoliopsida</taxon>
        <taxon>eudicotyledons</taxon>
        <taxon>Gunneridae</taxon>
        <taxon>Pentapetalae</taxon>
        <taxon>rosids</taxon>
        <taxon>fabids</taxon>
        <taxon>Fabales</taxon>
        <taxon>Fabaceae</taxon>
        <taxon>Papilionoideae</taxon>
        <taxon>50 kb inversion clade</taxon>
        <taxon>dalbergioids sensu lato</taxon>
        <taxon>Dalbergieae</taxon>
        <taxon>Pterocarpus clade</taxon>
        <taxon>Stylosanthes</taxon>
    </lineage>
</organism>
<keyword evidence="3" id="KW-1185">Reference proteome</keyword>
<protein>
    <submittedName>
        <fullName evidence="2">Uncharacterized protein</fullName>
    </submittedName>
</protein>
<sequence>MADLSAIMLKNTNPNVSEGETFIVLDASEIRRRASLVATILWKFWNHYNLQTFEGVAGTPDLGYQNSPRRGNSRGERPEWKFKGGEFSPWGRGWGAKSPRGSGGIRAGNLRPRPRIPKIS</sequence>
<feature type="compositionally biased region" description="Basic and acidic residues" evidence="1">
    <location>
        <begin position="73"/>
        <end position="84"/>
    </location>
</feature>
<dbReference type="Proteomes" id="UP001341840">
    <property type="component" value="Unassembled WGS sequence"/>
</dbReference>
<evidence type="ECO:0000256" key="1">
    <source>
        <dbReference type="SAM" id="MobiDB-lite"/>
    </source>
</evidence>
<reference evidence="2 3" key="1">
    <citation type="journal article" date="2023" name="Plants (Basel)">
        <title>Bridging the Gap: Combining Genomics and Transcriptomics Approaches to Understand Stylosanthes scabra, an Orphan Legume from the Brazilian Caatinga.</title>
        <authorList>
            <person name="Ferreira-Neto J.R.C."/>
            <person name="da Silva M.D."/>
            <person name="Binneck E."/>
            <person name="de Melo N.F."/>
            <person name="da Silva R.H."/>
            <person name="de Melo A.L.T.M."/>
            <person name="Pandolfi V."/>
            <person name="Bustamante F.O."/>
            <person name="Brasileiro-Vidal A.C."/>
            <person name="Benko-Iseppon A.M."/>
        </authorList>
    </citation>
    <scope>NUCLEOTIDE SEQUENCE [LARGE SCALE GENOMIC DNA]</scope>
    <source>
        <tissue evidence="2">Leaves</tissue>
    </source>
</reference>
<gene>
    <name evidence="2" type="ORF">PIB30_030564</name>
</gene>
<proteinExistence type="predicted"/>
<dbReference type="EMBL" id="JASCZI010060543">
    <property type="protein sequence ID" value="MED6133706.1"/>
    <property type="molecule type" value="Genomic_DNA"/>
</dbReference>